<feature type="region of interest" description="Disordered" evidence="1">
    <location>
        <begin position="90"/>
        <end position="130"/>
    </location>
</feature>
<evidence type="ECO:0000313" key="3">
    <source>
        <dbReference type="Proteomes" id="UP000054047"/>
    </source>
</evidence>
<dbReference type="Proteomes" id="UP000054047">
    <property type="component" value="Unassembled WGS sequence"/>
</dbReference>
<feature type="compositionally biased region" description="Polar residues" evidence="1">
    <location>
        <begin position="92"/>
        <end position="105"/>
    </location>
</feature>
<accession>A0A0C2DB03</accession>
<name>A0A0C2DB03_9BILA</name>
<proteinExistence type="predicted"/>
<dbReference type="OrthoDB" id="10055441at2759"/>
<protein>
    <submittedName>
        <fullName evidence="2">Uncharacterized protein</fullName>
    </submittedName>
</protein>
<feature type="compositionally biased region" description="Low complexity" evidence="1">
    <location>
        <begin position="57"/>
        <end position="69"/>
    </location>
</feature>
<sequence>MADMGPEGIWGTGVFSAFELKTLTKPSIVTCSSLTNGRPVMQSTLRKNDPTSWISALSSNNSPLDGSLPSSPPPSAMAAIKALAESECHIPGTTSGTLRTSNSIPQEEPNEKRSRHASRDSATSSTNEEVRRIVERAAESGWNGGLAGEELASGDAARRNEFIEKGQRIVLQRDGNRYVKIVQAGNTRSAAPATSSNVRRVTLASVGGDEQQLGVVVVDSRSATRGTGGFQQPERNGVPSNAYTSQPQTLAAALSGLSPLGRGDLMSTAVYQSRAPM</sequence>
<dbReference type="AlphaFoldDB" id="A0A0C2DB03"/>
<evidence type="ECO:0000313" key="2">
    <source>
        <dbReference type="EMBL" id="KIH66898.1"/>
    </source>
</evidence>
<feature type="non-terminal residue" evidence="2">
    <location>
        <position position="277"/>
    </location>
</feature>
<gene>
    <name evidence="2" type="ORF">ANCDUO_02769</name>
</gene>
<evidence type="ECO:0000256" key="1">
    <source>
        <dbReference type="SAM" id="MobiDB-lite"/>
    </source>
</evidence>
<keyword evidence="3" id="KW-1185">Reference proteome</keyword>
<feature type="region of interest" description="Disordered" evidence="1">
    <location>
        <begin position="56"/>
        <end position="75"/>
    </location>
</feature>
<dbReference type="EMBL" id="KN726919">
    <property type="protein sequence ID" value="KIH66898.1"/>
    <property type="molecule type" value="Genomic_DNA"/>
</dbReference>
<organism evidence="2 3">
    <name type="scientific">Ancylostoma duodenale</name>
    <dbReference type="NCBI Taxonomy" id="51022"/>
    <lineage>
        <taxon>Eukaryota</taxon>
        <taxon>Metazoa</taxon>
        <taxon>Ecdysozoa</taxon>
        <taxon>Nematoda</taxon>
        <taxon>Chromadorea</taxon>
        <taxon>Rhabditida</taxon>
        <taxon>Rhabditina</taxon>
        <taxon>Rhabditomorpha</taxon>
        <taxon>Strongyloidea</taxon>
        <taxon>Ancylostomatidae</taxon>
        <taxon>Ancylostomatinae</taxon>
        <taxon>Ancylostoma</taxon>
    </lineage>
</organism>
<reference evidence="2 3" key="1">
    <citation type="submission" date="2013-12" db="EMBL/GenBank/DDBJ databases">
        <title>Draft genome of the parsitic nematode Ancylostoma duodenale.</title>
        <authorList>
            <person name="Mitreva M."/>
        </authorList>
    </citation>
    <scope>NUCLEOTIDE SEQUENCE [LARGE SCALE GENOMIC DNA]</scope>
    <source>
        <strain evidence="2 3">Zhejiang</strain>
    </source>
</reference>